<comment type="caution">
    <text evidence="2">The sequence shown here is derived from an EMBL/GenBank/DDBJ whole genome shotgun (WGS) entry which is preliminary data.</text>
</comment>
<reference evidence="2 3" key="1">
    <citation type="submission" date="2018-04" db="EMBL/GenBank/DDBJ databases">
        <title>The genome of golden apple snail Pomacea canaliculata provides insight into stress tolerance and invasive adaptation.</title>
        <authorList>
            <person name="Liu C."/>
            <person name="Liu B."/>
            <person name="Ren Y."/>
            <person name="Zhang Y."/>
            <person name="Wang H."/>
            <person name="Li S."/>
            <person name="Jiang F."/>
            <person name="Yin L."/>
            <person name="Zhang G."/>
            <person name="Qian W."/>
            <person name="Fan W."/>
        </authorList>
    </citation>
    <scope>NUCLEOTIDE SEQUENCE [LARGE SCALE GENOMIC DNA]</scope>
    <source>
        <strain evidence="2">SZHN2017</strain>
        <tissue evidence="2">Muscle</tissue>
    </source>
</reference>
<accession>A0A2T7P7K9</accession>
<feature type="compositionally biased region" description="Polar residues" evidence="1">
    <location>
        <begin position="282"/>
        <end position="299"/>
    </location>
</feature>
<organism evidence="2 3">
    <name type="scientific">Pomacea canaliculata</name>
    <name type="common">Golden apple snail</name>
    <dbReference type="NCBI Taxonomy" id="400727"/>
    <lineage>
        <taxon>Eukaryota</taxon>
        <taxon>Metazoa</taxon>
        <taxon>Spiralia</taxon>
        <taxon>Lophotrochozoa</taxon>
        <taxon>Mollusca</taxon>
        <taxon>Gastropoda</taxon>
        <taxon>Caenogastropoda</taxon>
        <taxon>Architaenioglossa</taxon>
        <taxon>Ampullarioidea</taxon>
        <taxon>Ampullariidae</taxon>
        <taxon>Pomacea</taxon>
    </lineage>
</organism>
<dbReference type="AlphaFoldDB" id="A0A2T7P7K9"/>
<dbReference type="Proteomes" id="UP000245119">
    <property type="component" value="Linkage Group LG5"/>
</dbReference>
<feature type="compositionally biased region" description="Polar residues" evidence="1">
    <location>
        <begin position="91"/>
        <end position="112"/>
    </location>
</feature>
<evidence type="ECO:0000313" key="2">
    <source>
        <dbReference type="EMBL" id="PVD29408.1"/>
    </source>
</evidence>
<feature type="compositionally biased region" description="Basic and acidic residues" evidence="1">
    <location>
        <begin position="271"/>
        <end position="281"/>
    </location>
</feature>
<feature type="region of interest" description="Disordered" evidence="1">
    <location>
        <begin position="64"/>
        <end position="152"/>
    </location>
</feature>
<feature type="region of interest" description="Disordered" evidence="1">
    <location>
        <begin position="204"/>
        <end position="370"/>
    </location>
</feature>
<feature type="compositionally biased region" description="Polar residues" evidence="1">
    <location>
        <begin position="309"/>
        <end position="329"/>
    </location>
</feature>
<feature type="compositionally biased region" description="Polar residues" evidence="1">
    <location>
        <begin position="259"/>
        <end position="270"/>
    </location>
</feature>
<evidence type="ECO:0000313" key="3">
    <source>
        <dbReference type="Proteomes" id="UP000245119"/>
    </source>
</evidence>
<sequence length="370" mass="39851">MLARLSDRVTTGTSKQILDLSPIKYFGGNQAAMSAGWLLARGAENRWRTVGRREVARGCWGEAPPATHTAVTKKVRKPRPLSAMITPPSQPQRSGSATPSKQLEVTPTSRSSALDAKLSASVPRPAARRSLSTPLGRSLSFRAPRTKDRRWSDGLASGLSTYQEDFQPPDILSRRFYGLNLEMSGPTDDLGGVPSLTTYRDSFQWRSPDRLSPRSPEVSSRNGDSPSSVNGTAARTRLPRPRQLSALTTPTPKHPADGSSESSARTATVTDRSEGRPEEQRTPTSVRRQKSNPGNSVVVSATHVGLAQETPSGKSQRSVVSNGDLSPTVNCDARTVPSSEHSPAPHRLRGLQLRSSKGDNAFVYGSHLGS</sequence>
<feature type="compositionally biased region" description="Polar residues" evidence="1">
    <location>
        <begin position="217"/>
        <end position="233"/>
    </location>
</feature>
<dbReference type="EMBL" id="PZQS01000005">
    <property type="protein sequence ID" value="PVD29408.1"/>
    <property type="molecule type" value="Genomic_DNA"/>
</dbReference>
<gene>
    <name evidence="2" type="ORF">C0Q70_08659</name>
</gene>
<proteinExistence type="predicted"/>
<protein>
    <submittedName>
        <fullName evidence="2">Uncharacterized protein</fullName>
    </submittedName>
</protein>
<dbReference type="OrthoDB" id="10648394at2759"/>
<name>A0A2T7P7K9_POMCA</name>
<keyword evidence="3" id="KW-1185">Reference proteome</keyword>
<evidence type="ECO:0000256" key="1">
    <source>
        <dbReference type="SAM" id="MobiDB-lite"/>
    </source>
</evidence>